<dbReference type="AlphaFoldDB" id="A0A1H8AVE8"/>
<sequence>MIATGSLTRVIKALKVDAGRVLAVSLALVLAVAAPAAGAQPVADAPTHLVTPNAIAGLTDVRDAEISPNGRQVLYVTQPGIGQRASHATIWLAAADGGTPPRRLTVSAGLDDTPQWSPDGRNIAFLSNRANPSARGVAGFDLRPVTGDPDQPTPTEAPRQLWLISATGGEAQPLTAVGRDIRSFRWSPDGRRIAFLAPDPLTACERADRAAKRDWAEADAPQDLARIWILDLASHVLRRIAVADREVSELSWSPDGSRFALRVAATGGLNDFYYRSDLMVMDVASATVARTIFKGVYSTGSWSPDGRRIAFTAPEPDRIGTRGYVADVATGALRQLGATLDGTLKRLDWSRNNAVVLARAVVHTRTVVMQVDVTTDRFRPLIDLDGQIRDISVADNGTIALSGSQAGRAADAWVFRRGRLRAVSDVNPQMRDWRLGKVAEVRWTSSRDGRPIYGVLVTPPGFVPGMPTKTVVQPHGGPADVWETSWLGSWTSWAQILAARGYVVLLPNARGSGGQGTAFARGVKNDWGTGDYQDIVDGLDMLVGRGITDPNRLGIGGWSYGGFMSAWAITRDTRFRTAIVGAGVTDLLSLSLATDTPDWFGGYYGSSPADVASMDAASPLRSIAKASGPVLVLHGGEDRRVPTTQGLAFYRGLRLMGKDATFVTYPREPHWISEPEHQLDIQRRVLAWFDAHL</sequence>
<dbReference type="STRING" id="1166340.SAMN05192583_1053"/>
<accession>A0A1H8AVE8</accession>
<keyword evidence="1" id="KW-0378">Hydrolase</keyword>
<feature type="signal peptide" evidence="3">
    <location>
        <begin position="1"/>
        <end position="39"/>
    </location>
</feature>
<dbReference type="GO" id="GO:0006508">
    <property type="term" value="P:proteolysis"/>
    <property type="evidence" value="ECO:0007669"/>
    <property type="project" value="InterPro"/>
</dbReference>
<dbReference type="RefSeq" id="WP_093664416.1">
    <property type="nucleotide sequence ID" value="NZ_FOCF01000002.1"/>
</dbReference>
<evidence type="ECO:0000256" key="3">
    <source>
        <dbReference type="SAM" id="SignalP"/>
    </source>
</evidence>
<proteinExistence type="predicted"/>
<dbReference type="InterPro" id="IPR001375">
    <property type="entry name" value="Peptidase_S9_cat"/>
</dbReference>
<keyword evidence="5" id="KW-0645">Protease</keyword>
<dbReference type="Pfam" id="PF07676">
    <property type="entry name" value="PD40"/>
    <property type="match status" value="3"/>
</dbReference>
<dbReference type="PANTHER" id="PTHR42776">
    <property type="entry name" value="SERINE PEPTIDASE S9 FAMILY MEMBER"/>
    <property type="match status" value="1"/>
</dbReference>
<dbReference type="InterPro" id="IPR029058">
    <property type="entry name" value="AB_hydrolase_fold"/>
</dbReference>
<evidence type="ECO:0000313" key="5">
    <source>
        <dbReference type="EMBL" id="SEM73934.1"/>
    </source>
</evidence>
<dbReference type="InterPro" id="IPR011659">
    <property type="entry name" value="WD40"/>
</dbReference>
<evidence type="ECO:0000256" key="1">
    <source>
        <dbReference type="ARBA" id="ARBA00022801"/>
    </source>
</evidence>
<reference evidence="6" key="1">
    <citation type="submission" date="2016-10" db="EMBL/GenBank/DDBJ databases">
        <authorList>
            <person name="Varghese N."/>
            <person name="Submissions S."/>
        </authorList>
    </citation>
    <scope>NUCLEOTIDE SEQUENCE [LARGE SCALE GENOMIC DNA]</scope>
    <source>
        <strain evidence="6">S6-262</strain>
    </source>
</reference>
<organism evidence="5 6">
    <name type="scientific">Sphingomonas gellani</name>
    <dbReference type="NCBI Taxonomy" id="1166340"/>
    <lineage>
        <taxon>Bacteria</taxon>
        <taxon>Pseudomonadati</taxon>
        <taxon>Pseudomonadota</taxon>
        <taxon>Alphaproteobacteria</taxon>
        <taxon>Sphingomonadales</taxon>
        <taxon>Sphingomonadaceae</taxon>
        <taxon>Sphingomonas</taxon>
    </lineage>
</organism>
<dbReference type="SUPFAM" id="SSF53474">
    <property type="entry name" value="alpha/beta-Hydrolases"/>
    <property type="match status" value="1"/>
</dbReference>
<dbReference type="GO" id="GO:0004177">
    <property type="term" value="F:aminopeptidase activity"/>
    <property type="evidence" value="ECO:0007669"/>
    <property type="project" value="UniProtKB-KW"/>
</dbReference>
<evidence type="ECO:0000313" key="6">
    <source>
        <dbReference type="Proteomes" id="UP000199206"/>
    </source>
</evidence>
<dbReference type="Gene3D" id="2.120.10.30">
    <property type="entry name" value="TolB, C-terminal domain"/>
    <property type="match status" value="2"/>
</dbReference>
<keyword evidence="6" id="KW-1185">Reference proteome</keyword>
<dbReference type="SUPFAM" id="SSF82171">
    <property type="entry name" value="DPP6 N-terminal domain-like"/>
    <property type="match status" value="1"/>
</dbReference>
<keyword evidence="2" id="KW-0720">Serine protease</keyword>
<dbReference type="InterPro" id="IPR011042">
    <property type="entry name" value="6-blade_b-propeller_TolB-like"/>
</dbReference>
<dbReference type="PANTHER" id="PTHR42776:SF4">
    <property type="entry name" value="ACYLAMINO-ACID-RELEASING ENZYME"/>
    <property type="match status" value="1"/>
</dbReference>
<dbReference type="Gene3D" id="3.40.50.1820">
    <property type="entry name" value="alpha/beta hydrolase"/>
    <property type="match status" value="1"/>
</dbReference>
<name>A0A1H8AVE8_9SPHN</name>
<keyword evidence="3" id="KW-0732">Signal</keyword>
<dbReference type="Proteomes" id="UP000199206">
    <property type="component" value="Unassembled WGS sequence"/>
</dbReference>
<gene>
    <name evidence="5" type="ORF">SAMN05192583_1053</name>
</gene>
<evidence type="ECO:0000256" key="2">
    <source>
        <dbReference type="ARBA" id="ARBA00022825"/>
    </source>
</evidence>
<keyword evidence="5" id="KW-0031">Aminopeptidase</keyword>
<protein>
    <submittedName>
        <fullName evidence="5">Dipeptidyl aminopeptidase/acylaminoacyl peptidase</fullName>
    </submittedName>
</protein>
<dbReference type="Pfam" id="PF00326">
    <property type="entry name" value="Peptidase_S9"/>
    <property type="match status" value="1"/>
</dbReference>
<dbReference type="EMBL" id="FOCF01000002">
    <property type="protein sequence ID" value="SEM73934.1"/>
    <property type="molecule type" value="Genomic_DNA"/>
</dbReference>
<dbReference type="GO" id="GO:0004252">
    <property type="term" value="F:serine-type endopeptidase activity"/>
    <property type="evidence" value="ECO:0007669"/>
    <property type="project" value="TreeGrafter"/>
</dbReference>
<evidence type="ECO:0000259" key="4">
    <source>
        <dbReference type="Pfam" id="PF00326"/>
    </source>
</evidence>
<feature type="domain" description="Peptidase S9 prolyl oligopeptidase catalytic" evidence="4">
    <location>
        <begin position="494"/>
        <end position="693"/>
    </location>
</feature>
<feature type="chain" id="PRO_5011434427" evidence="3">
    <location>
        <begin position="40"/>
        <end position="693"/>
    </location>
</feature>